<dbReference type="Proteomes" id="UP001152759">
    <property type="component" value="Chromosome 4"/>
</dbReference>
<name>A0A9P0AB47_BEMTA</name>
<keyword evidence="12" id="KW-1185">Reference proteome</keyword>
<keyword evidence="6 9" id="KW-0472">Membrane</keyword>
<dbReference type="PROSITE" id="PS50869">
    <property type="entry name" value="BRICHOS"/>
    <property type="match status" value="1"/>
</dbReference>
<dbReference type="InterPro" id="IPR007084">
    <property type="entry name" value="BRICHOS_dom"/>
</dbReference>
<evidence type="ECO:0000313" key="12">
    <source>
        <dbReference type="Proteomes" id="UP001152759"/>
    </source>
</evidence>
<dbReference type="GO" id="GO:0005794">
    <property type="term" value="C:Golgi apparatus"/>
    <property type="evidence" value="ECO:0007669"/>
    <property type="project" value="TreeGrafter"/>
</dbReference>
<evidence type="ECO:0000256" key="9">
    <source>
        <dbReference type="RuleBase" id="RU367061"/>
    </source>
</evidence>
<keyword evidence="7" id="KW-1015">Disulfide bond</keyword>
<dbReference type="AlphaFoldDB" id="A0A9P0AB47"/>
<evidence type="ECO:0000256" key="2">
    <source>
        <dbReference type="ARBA" id="ARBA00006794"/>
    </source>
</evidence>
<dbReference type="EMBL" id="OU963865">
    <property type="protein sequence ID" value="CAH0387977.1"/>
    <property type="molecule type" value="Genomic_DNA"/>
</dbReference>
<organism evidence="11 12">
    <name type="scientific">Bemisia tabaci</name>
    <name type="common">Sweetpotato whitefly</name>
    <name type="synonym">Aleurodes tabaci</name>
    <dbReference type="NCBI Taxonomy" id="7038"/>
    <lineage>
        <taxon>Eukaryota</taxon>
        <taxon>Metazoa</taxon>
        <taxon>Ecdysozoa</taxon>
        <taxon>Arthropoda</taxon>
        <taxon>Hexapoda</taxon>
        <taxon>Insecta</taxon>
        <taxon>Pterygota</taxon>
        <taxon>Neoptera</taxon>
        <taxon>Paraneoptera</taxon>
        <taxon>Hemiptera</taxon>
        <taxon>Sternorrhyncha</taxon>
        <taxon>Aleyrodoidea</taxon>
        <taxon>Aleyrodidae</taxon>
        <taxon>Aleyrodinae</taxon>
        <taxon>Bemisia</taxon>
    </lineage>
</organism>
<reference evidence="11" key="1">
    <citation type="submission" date="2021-12" db="EMBL/GenBank/DDBJ databases">
        <authorList>
            <person name="King R."/>
        </authorList>
    </citation>
    <scope>NUCLEOTIDE SEQUENCE</scope>
</reference>
<evidence type="ECO:0000259" key="10">
    <source>
        <dbReference type="PROSITE" id="PS50869"/>
    </source>
</evidence>
<evidence type="ECO:0000256" key="4">
    <source>
        <dbReference type="ARBA" id="ARBA00022968"/>
    </source>
</evidence>
<dbReference type="Pfam" id="PF04089">
    <property type="entry name" value="BRICHOS"/>
    <property type="match status" value="1"/>
</dbReference>
<evidence type="ECO:0000256" key="3">
    <source>
        <dbReference type="ARBA" id="ARBA00022692"/>
    </source>
</evidence>
<protein>
    <recommendedName>
        <fullName evidence="9">Integral membrane protein 2</fullName>
    </recommendedName>
</protein>
<dbReference type="PANTHER" id="PTHR10962">
    <property type="entry name" value="INTEGRAL TRANSMEMBRANE PROTEIN 2"/>
    <property type="match status" value="1"/>
</dbReference>
<evidence type="ECO:0000256" key="8">
    <source>
        <dbReference type="ARBA" id="ARBA00023180"/>
    </source>
</evidence>
<evidence type="ECO:0000256" key="1">
    <source>
        <dbReference type="ARBA" id="ARBA00004606"/>
    </source>
</evidence>
<keyword evidence="8" id="KW-0325">Glycoprotein</keyword>
<dbReference type="GO" id="GO:0042985">
    <property type="term" value="P:negative regulation of amyloid precursor protein biosynthetic process"/>
    <property type="evidence" value="ECO:0007669"/>
    <property type="project" value="TreeGrafter"/>
</dbReference>
<evidence type="ECO:0000256" key="5">
    <source>
        <dbReference type="ARBA" id="ARBA00022989"/>
    </source>
</evidence>
<gene>
    <name evidence="11" type="ORF">BEMITA_LOCUS6930</name>
</gene>
<keyword evidence="5 9" id="KW-1133">Transmembrane helix</keyword>
<proteinExistence type="inferred from homology"/>
<dbReference type="GO" id="GO:0005886">
    <property type="term" value="C:plasma membrane"/>
    <property type="evidence" value="ECO:0007669"/>
    <property type="project" value="UniProtKB-UniRule"/>
</dbReference>
<evidence type="ECO:0000313" key="11">
    <source>
        <dbReference type="EMBL" id="CAH0387977.1"/>
    </source>
</evidence>
<evidence type="ECO:0000256" key="6">
    <source>
        <dbReference type="ARBA" id="ARBA00023136"/>
    </source>
</evidence>
<dbReference type="GO" id="GO:0070062">
    <property type="term" value="C:extracellular exosome"/>
    <property type="evidence" value="ECO:0007669"/>
    <property type="project" value="TreeGrafter"/>
</dbReference>
<keyword evidence="3 9" id="KW-0812">Transmembrane</keyword>
<comment type="subcellular location">
    <subcellularLocation>
        <location evidence="1 9">Membrane</location>
        <topology evidence="1 9">Single-pass type II membrane protein</topology>
    </subcellularLocation>
</comment>
<comment type="similarity">
    <text evidence="2 9">Belongs to the ITM2 family.</text>
</comment>
<sequence length="253" mass="28890">MGADSQPADLFLLKAQRSRALNTLFLLLTALLVTSIGIFSGILVYRQYTQMNRYQRTLYLPREGSSDETLQQLESYYKDRGFLDGLKSWTWGKPPAGDHVQEDFDLDVADGNYEKITVPSFSGGPNTRFIHDFNANMTGIVDFIQQTCYIMPLNRSVIMQPKDLMDAIKHMITGDYTLEPEEIRENWRVVTPALSASEVAAKSELLSNECIEFNTYNLEKIVQGVFKRSLDAADVRQFDEIIGSKKFYFNIHQ</sequence>
<dbReference type="GO" id="GO:0001540">
    <property type="term" value="F:amyloid-beta binding"/>
    <property type="evidence" value="ECO:0007669"/>
    <property type="project" value="TreeGrafter"/>
</dbReference>
<accession>A0A9P0AB47</accession>
<dbReference type="PANTHER" id="PTHR10962:SF1">
    <property type="entry name" value="INTEGRAL MEMBRANE PROTEIN 2"/>
    <property type="match status" value="1"/>
</dbReference>
<dbReference type="SMART" id="SM01039">
    <property type="entry name" value="BRICHOS"/>
    <property type="match status" value="1"/>
</dbReference>
<keyword evidence="4 9" id="KW-0735">Signal-anchor</keyword>
<keyword evidence="9" id="KW-1003">Cell membrane</keyword>
<feature type="domain" description="BRICHOS" evidence="10">
    <location>
        <begin position="121"/>
        <end position="218"/>
    </location>
</feature>
<dbReference type="InterPro" id="IPR040145">
    <property type="entry name" value="ITM2"/>
</dbReference>
<evidence type="ECO:0000256" key="7">
    <source>
        <dbReference type="ARBA" id="ARBA00023157"/>
    </source>
</evidence>
<feature type="transmembrane region" description="Helical" evidence="9">
    <location>
        <begin position="20"/>
        <end position="45"/>
    </location>
</feature>